<protein>
    <submittedName>
        <fullName evidence="9">C6 zinc finger domain-containing protein</fullName>
    </submittedName>
</protein>
<evidence type="ECO:0000256" key="3">
    <source>
        <dbReference type="ARBA" id="ARBA00023015"/>
    </source>
</evidence>
<evidence type="ECO:0000256" key="6">
    <source>
        <dbReference type="ARBA" id="ARBA00023242"/>
    </source>
</evidence>
<dbReference type="InterPro" id="IPR001138">
    <property type="entry name" value="Zn2Cys6_DnaBD"/>
</dbReference>
<dbReference type="InterPro" id="IPR036864">
    <property type="entry name" value="Zn2-C6_fun-type_DNA-bd_sf"/>
</dbReference>
<dbReference type="GO" id="GO:0000981">
    <property type="term" value="F:DNA-binding transcription factor activity, RNA polymerase II-specific"/>
    <property type="evidence" value="ECO:0007669"/>
    <property type="project" value="InterPro"/>
</dbReference>
<dbReference type="PANTHER" id="PTHR36206:SF16">
    <property type="entry name" value="TRANSCRIPTION FACTOR DOMAIN-CONTAINING PROTEIN-RELATED"/>
    <property type="match status" value="1"/>
</dbReference>
<organism evidence="10 11">
    <name type="scientific">Magnaporthiopsis poae (strain ATCC 64411 / 73-15)</name>
    <name type="common">Kentucky bluegrass fungus</name>
    <name type="synonym">Magnaporthe poae</name>
    <dbReference type="NCBI Taxonomy" id="644358"/>
    <lineage>
        <taxon>Eukaryota</taxon>
        <taxon>Fungi</taxon>
        <taxon>Dikarya</taxon>
        <taxon>Ascomycota</taxon>
        <taxon>Pezizomycotina</taxon>
        <taxon>Sordariomycetes</taxon>
        <taxon>Sordariomycetidae</taxon>
        <taxon>Magnaporthales</taxon>
        <taxon>Magnaporthaceae</taxon>
        <taxon>Magnaporthiopsis</taxon>
    </lineage>
</organism>
<proteinExistence type="predicted"/>
<keyword evidence="6" id="KW-0539">Nucleus</keyword>
<feature type="region of interest" description="Disordered" evidence="7">
    <location>
        <begin position="157"/>
        <end position="177"/>
    </location>
</feature>
<dbReference type="VEuPathDB" id="FungiDB:MAPG_02614"/>
<dbReference type="Pfam" id="PF00172">
    <property type="entry name" value="Zn_clus"/>
    <property type="match status" value="1"/>
</dbReference>
<dbReference type="CDD" id="cd00067">
    <property type="entry name" value="GAL4"/>
    <property type="match status" value="1"/>
</dbReference>
<dbReference type="EMBL" id="ADBL01000642">
    <property type="status" value="NOT_ANNOTATED_CDS"/>
    <property type="molecule type" value="Genomic_DNA"/>
</dbReference>
<feature type="compositionally biased region" description="Polar residues" evidence="7">
    <location>
        <begin position="771"/>
        <end position="781"/>
    </location>
</feature>
<evidence type="ECO:0000259" key="8">
    <source>
        <dbReference type="PROSITE" id="PS50048"/>
    </source>
</evidence>
<feature type="domain" description="Zn(2)-C6 fungal-type" evidence="8">
    <location>
        <begin position="32"/>
        <end position="60"/>
    </location>
</feature>
<feature type="compositionally biased region" description="Low complexity" evidence="7">
    <location>
        <begin position="688"/>
        <end position="702"/>
    </location>
</feature>
<dbReference type="eggNOG" id="ENOG502SQ3E">
    <property type="taxonomic scope" value="Eukaryota"/>
</dbReference>
<dbReference type="AlphaFoldDB" id="A0A0C4DRU6"/>
<dbReference type="Proteomes" id="UP000011715">
    <property type="component" value="Unassembled WGS sequence"/>
</dbReference>
<keyword evidence="3" id="KW-0805">Transcription regulation</keyword>
<evidence type="ECO:0000256" key="4">
    <source>
        <dbReference type="ARBA" id="ARBA00023125"/>
    </source>
</evidence>
<dbReference type="GO" id="GO:0008270">
    <property type="term" value="F:zinc ion binding"/>
    <property type="evidence" value="ECO:0007669"/>
    <property type="project" value="InterPro"/>
</dbReference>
<dbReference type="STRING" id="644358.A0A0C4DRU6"/>
<dbReference type="SUPFAM" id="SSF57701">
    <property type="entry name" value="Zn2/Cys6 DNA-binding domain"/>
    <property type="match status" value="1"/>
</dbReference>
<keyword evidence="5" id="KW-0804">Transcription</keyword>
<dbReference type="Pfam" id="PF11951">
    <property type="entry name" value="Fungal_trans_2"/>
    <property type="match status" value="1"/>
</dbReference>
<feature type="region of interest" description="Disordered" evidence="7">
    <location>
        <begin position="1"/>
        <end position="26"/>
    </location>
</feature>
<dbReference type="Gene3D" id="4.10.240.10">
    <property type="entry name" value="Zn(2)-C6 fungal-type DNA-binding domain"/>
    <property type="match status" value="1"/>
</dbReference>
<evidence type="ECO:0000256" key="2">
    <source>
        <dbReference type="ARBA" id="ARBA00022833"/>
    </source>
</evidence>
<reference evidence="10" key="5">
    <citation type="submission" date="2015-06" db="UniProtKB">
        <authorList>
            <consortium name="EnsemblFungi"/>
        </authorList>
    </citation>
    <scope>IDENTIFICATION</scope>
    <source>
        <strain evidence="10">ATCC 64411</strain>
    </source>
</reference>
<evidence type="ECO:0000256" key="7">
    <source>
        <dbReference type="SAM" id="MobiDB-lite"/>
    </source>
</evidence>
<dbReference type="EMBL" id="GL876967">
    <property type="protein sequence ID" value="KLU83557.1"/>
    <property type="molecule type" value="Genomic_DNA"/>
</dbReference>
<feature type="region of interest" description="Disordered" evidence="7">
    <location>
        <begin position="735"/>
        <end position="790"/>
    </location>
</feature>
<sequence>MFHQPDSMPDSPSPQHQHATSGRKGSRKVRTGCITCKVRKVKCDEAKPFCVRCMKSGRQCDGYLDPSVMASRRKSNRDSRGLSVGGSPYSSFSSLLEWAVPEEKRAFHFFQQVTAPHLAGDLDAVFWKVLVLQVCQAEPAVRHAVLAVSSMHESLTQGDGPAAISPASSPHLDPASPGTKASFALQQYNKAITCLLDRMKDTTSRPLAPLLTCVLFVCLEFMHGKDKESLIHLEQGRQILSKLDRKATSRDPEIDIVKLHLVPIYLRLSLTSFLFGGRPVPIPEGLKTVPDVPTVFESVHEIRFVLYDFMDEVLRFMQRARQARYGNNVPAETFTALREEQDSLTKRLAKFGVAFSLYQVVRPAHMTDVNSAVFQMYLHTMNIWVATSLSNAEACFDDHLSSFSAIIPLAALILNKPEAYSAMNRSRTGQQPPGEPTDARAIFTFETYVIPILYYVATKCRHPLIRHSALDLLKQNPQRRENLWQASRMAAIAEHIIKVEEESVGDDKSHPPFHPTMLMSPPYDACPEQNQQQAVFESYHNLSASIEPLGGQHPAARTAVSTANDDAFRRSNEGSHLDLGDGSLLGLEDLGLGLPIDPSLMMDVEVAGSEVNFNAPGSFRPQQHQQQHDAAVTAALVAAVTASTDMAGFLAPSPLPQPQLMHPGSGQRSRASSIASHINVGGEWGRPSSAVSGGSDGSYGSDSHSDTHVMMQVASTLAHGFSSHYSPEFDHHQFQHVQNEQQQQQQRRQQPPQQLQQQQQPNYLGQHGFGQPNTPTFQAQMPPTHRQGSMEAPFDIPEHIRVHDVIISPEKADGSWLTVFRRLRGPAQDWDVHTEFISLMAH</sequence>
<keyword evidence="2" id="KW-0862">Zinc</keyword>
<dbReference type="PROSITE" id="PS50048">
    <property type="entry name" value="ZN2_CY6_FUNGAL_2"/>
    <property type="match status" value="1"/>
</dbReference>
<evidence type="ECO:0000256" key="1">
    <source>
        <dbReference type="ARBA" id="ARBA00022723"/>
    </source>
</evidence>
<dbReference type="PANTHER" id="PTHR36206">
    <property type="entry name" value="ASPERCRYPTIN BIOSYNTHESIS CLUSTER-SPECIFIC TRANSCRIPTION REGULATOR ATNN-RELATED"/>
    <property type="match status" value="1"/>
</dbReference>
<dbReference type="EnsemblFungi" id="MAPG_02614T0">
    <property type="protein sequence ID" value="MAPG_02614T0"/>
    <property type="gene ID" value="MAPG_02614"/>
</dbReference>
<dbReference type="PROSITE" id="PS00463">
    <property type="entry name" value="ZN2_CY6_FUNGAL_1"/>
    <property type="match status" value="1"/>
</dbReference>
<feature type="compositionally biased region" description="Low complexity" evidence="7">
    <location>
        <begin position="741"/>
        <end position="761"/>
    </location>
</feature>
<evidence type="ECO:0000313" key="11">
    <source>
        <dbReference type="Proteomes" id="UP000011715"/>
    </source>
</evidence>
<feature type="compositionally biased region" description="Polar residues" evidence="7">
    <location>
        <begin position="666"/>
        <end position="676"/>
    </location>
</feature>
<evidence type="ECO:0000313" key="10">
    <source>
        <dbReference type="EnsemblFungi" id="MAPG_02614T0"/>
    </source>
</evidence>
<reference evidence="9" key="1">
    <citation type="submission" date="2010-05" db="EMBL/GenBank/DDBJ databases">
        <title>The Genome Sequence of Magnaporthe poae strain ATCC 64411.</title>
        <authorList>
            <consortium name="The Broad Institute Genome Sequencing Platform"/>
            <consortium name="Broad Institute Genome Sequencing Center for Infectious Disease"/>
            <person name="Ma L.-J."/>
            <person name="Dead R."/>
            <person name="Young S."/>
            <person name="Zeng Q."/>
            <person name="Koehrsen M."/>
            <person name="Alvarado L."/>
            <person name="Berlin A."/>
            <person name="Chapman S.B."/>
            <person name="Chen Z."/>
            <person name="Freedman E."/>
            <person name="Gellesch M."/>
            <person name="Goldberg J."/>
            <person name="Griggs A."/>
            <person name="Gujja S."/>
            <person name="Heilman E.R."/>
            <person name="Heiman D."/>
            <person name="Hepburn T."/>
            <person name="Howarth C."/>
            <person name="Jen D."/>
            <person name="Larson L."/>
            <person name="Mehta T."/>
            <person name="Neiman D."/>
            <person name="Pearson M."/>
            <person name="Roberts A."/>
            <person name="Saif S."/>
            <person name="Shea T."/>
            <person name="Shenoy N."/>
            <person name="Sisk P."/>
            <person name="Stolte C."/>
            <person name="Sykes S."/>
            <person name="Walk T."/>
            <person name="White J."/>
            <person name="Yandava C."/>
            <person name="Haas B."/>
            <person name="Nusbaum C."/>
            <person name="Birren B."/>
        </authorList>
    </citation>
    <scope>NUCLEOTIDE SEQUENCE</scope>
    <source>
        <strain evidence="9">ATCC 64411</strain>
    </source>
</reference>
<dbReference type="OrthoDB" id="2593732at2759"/>
<keyword evidence="4" id="KW-0238">DNA-binding</keyword>
<reference evidence="9" key="3">
    <citation type="submission" date="2011-03" db="EMBL/GenBank/DDBJ databases">
        <title>Annotation of Magnaporthe poae ATCC 64411.</title>
        <authorList>
            <person name="Ma L.-J."/>
            <person name="Dead R."/>
            <person name="Young S.K."/>
            <person name="Zeng Q."/>
            <person name="Gargeya S."/>
            <person name="Fitzgerald M."/>
            <person name="Haas B."/>
            <person name="Abouelleil A."/>
            <person name="Alvarado L."/>
            <person name="Arachchi H.M."/>
            <person name="Berlin A."/>
            <person name="Brown A."/>
            <person name="Chapman S.B."/>
            <person name="Chen Z."/>
            <person name="Dunbar C."/>
            <person name="Freedman E."/>
            <person name="Gearin G."/>
            <person name="Gellesch M."/>
            <person name="Goldberg J."/>
            <person name="Griggs A."/>
            <person name="Gujja S."/>
            <person name="Heiman D."/>
            <person name="Howarth C."/>
            <person name="Larson L."/>
            <person name="Lui A."/>
            <person name="MacDonald P.J.P."/>
            <person name="Mehta T."/>
            <person name="Montmayeur A."/>
            <person name="Murphy C."/>
            <person name="Neiman D."/>
            <person name="Pearson M."/>
            <person name="Priest M."/>
            <person name="Roberts A."/>
            <person name="Saif S."/>
            <person name="Shea T."/>
            <person name="Shenoy N."/>
            <person name="Sisk P."/>
            <person name="Stolte C."/>
            <person name="Sykes S."/>
            <person name="Yandava C."/>
            <person name="Wortman J."/>
            <person name="Nusbaum C."/>
            <person name="Birren B."/>
        </authorList>
    </citation>
    <scope>NUCLEOTIDE SEQUENCE</scope>
    <source>
        <strain evidence="9">ATCC 64411</strain>
    </source>
</reference>
<evidence type="ECO:0000313" key="9">
    <source>
        <dbReference type="EMBL" id="KLU83557.1"/>
    </source>
</evidence>
<dbReference type="GO" id="GO:0003677">
    <property type="term" value="F:DNA binding"/>
    <property type="evidence" value="ECO:0007669"/>
    <property type="project" value="UniProtKB-KW"/>
</dbReference>
<reference evidence="11" key="2">
    <citation type="submission" date="2010-05" db="EMBL/GenBank/DDBJ databases">
        <title>The genome sequence of Magnaporthe poae strain ATCC 64411.</title>
        <authorList>
            <person name="Ma L.-J."/>
            <person name="Dead R."/>
            <person name="Young S."/>
            <person name="Zeng Q."/>
            <person name="Koehrsen M."/>
            <person name="Alvarado L."/>
            <person name="Berlin A."/>
            <person name="Chapman S.B."/>
            <person name="Chen Z."/>
            <person name="Freedman E."/>
            <person name="Gellesch M."/>
            <person name="Goldberg J."/>
            <person name="Griggs A."/>
            <person name="Gujja S."/>
            <person name="Heilman E.R."/>
            <person name="Heiman D."/>
            <person name="Hepburn T."/>
            <person name="Howarth C."/>
            <person name="Jen D."/>
            <person name="Larson L."/>
            <person name="Mehta T."/>
            <person name="Neiman D."/>
            <person name="Pearson M."/>
            <person name="Roberts A."/>
            <person name="Saif S."/>
            <person name="Shea T."/>
            <person name="Shenoy N."/>
            <person name="Sisk P."/>
            <person name="Stolte C."/>
            <person name="Sykes S."/>
            <person name="Walk T."/>
            <person name="White J."/>
            <person name="Yandava C."/>
            <person name="Haas B."/>
            <person name="Nusbaum C."/>
            <person name="Birren B."/>
        </authorList>
    </citation>
    <scope>NUCLEOTIDE SEQUENCE [LARGE SCALE GENOMIC DNA]</scope>
    <source>
        <strain evidence="11">ATCC 64411 / 73-15</strain>
    </source>
</reference>
<dbReference type="SMART" id="SM00066">
    <property type="entry name" value="GAL4"/>
    <property type="match status" value="1"/>
</dbReference>
<feature type="region of interest" description="Disordered" evidence="7">
    <location>
        <begin position="650"/>
        <end position="705"/>
    </location>
</feature>
<dbReference type="OMA" id="KRSFHFF"/>
<reference evidence="10" key="4">
    <citation type="journal article" date="2015" name="G3 (Bethesda)">
        <title>Genome sequences of three phytopathogenic species of the Magnaporthaceae family of fungi.</title>
        <authorList>
            <person name="Okagaki L.H."/>
            <person name="Nunes C.C."/>
            <person name="Sailsbery J."/>
            <person name="Clay B."/>
            <person name="Brown D."/>
            <person name="John T."/>
            <person name="Oh Y."/>
            <person name="Young N."/>
            <person name="Fitzgerald M."/>
            <person name="Haas B.J."/>
            <person name="Zeng Q."/>
            <person name="Young S."/>
            <person name="Adiconis X."/>
            <person name="Fan L."/>
            <person name="Levin J.Z."/>
            <person name="Mitchell T.K."/>
            <person name="Okubara P.A."/>
            <person name="Farman M.L."/>
            <person name="Kohn L.M."/>
            <person name="Birren B."/>
            <person name="Ma L.-J."/>
            <person name="Dean R.A."/>
        </authorList>
    </citation>
    <scope>NUCLEOTIDE SEQUENCE</scope>
    <source>
        <strain evidence="10">ATCC 64411 / 73-15</strain>
    </source>
</reference>
<accession>A0A0C4DRU6</accession>
<dbReference type="InterPro" id="IPR021858">
    <property type="entry name" value="Fun_TF"/>
</dbReference>
<evidence type="ECO:0000256" key="5">
    <source>
        <dbReference type="ARBA" id="ARBA00023163"/>
    </source>
</evidence>
<name>A0A0C4DRU6_MAGP6</name>
<feature type="compositionally biased region" description="Low complexity" evidence="7">
    <location>
        <begin position="1"/>
        <end position="18"/>
    </location>
</feature>
<keyword evidence="11" id="KW-1185">Reference proteome</keyword>
<keyword evidence="1" id="KW-0479">Metal-binding</keyword>
<dbReference type="InterPro" id="IPR052360">
    <property type="entry name" value="Transcr_Regulatory_Proteins"/>
</dbReference>
<gene>
    <name evidence="9" type="ORF">MAPG_02614</name>
</gene>